<keyword evidence="1" id="KW-0812">Transmembrane</keyword>
<dbReference type="VEuPathDB" id="FungiDB:P174DRAFT_445091"/>
<keyword evidence="1" id="KW-1133">Transmembrane helix</keyword>
<evidence type="ECO:0000256" key="1">
    <source>
        <dbReference type="SAM" id="Phobius"/>
    </source>
</evidence>
<reference evidence="3" key="1">
    <citation type="journal article" date="2018" name="Proc. Natl. Acad. Sci. U.S.A.">
        <title>Linking secondary metabolites to gene clusters through genome sequencing of six diverse Aspergillus species.</title>
        <authorList>
            <person name="Kaerboelling I."/>
            <person name="Vesth T.C."/>
            <person name="Frisvad J.C."/>
            <person name="Nybo J.L."/>
            <person name="Theobald S."/>
            <person name="Kuo A."/>
            <person name="Bowyer P."/>
            <person name="Matsuda Y."/>
            <person name="Mondo S."/>
            <person name="Lyhne E.K."/>
            <person name="Kogle M.E."/>
            <person name="Clum A."/>
            <person name="Lipzen A."/>
            <person name="Salamov A."/>
            <person name="Ngan C.Y."/>
            <person name="Daum C."/>
            <person name="Chiniquy J."/>
            <person name="Barry K."/>
            <person name="LaButti K."/>
            <person name="Haridas S."/>
            <person name="Simmons B.A."/>
            <person name="Magnuson J.K."/>
            <person name="Mortensen U.H."/>
            <person name="Larsen T.O."/>
            <person name="Grigoriev I.V."/>
            <person name="Baker S.E."/>
            <person name="Andersen M.R."/>
        </authorList>
    </citation>
    <scope>NUCLEOTIDE SEQUENCE [LARGE SCALE GENOMIC DNA]</scope>
    <source>
        <strain evidence="3">IBT 16806</strain>
    </source>
</reference>
<dbReference type="RefSeq" id="XP_024678681.1">
    <property type="nucleotide sequence ID" value="XM_024828250.1"/>
</dbReference>
<gene>
    <name evidence="2" type="ORF">P174DRAFT_445091</name>
</gene>
<dbReference type="OrthoDB" id="5429442at2759"/>
<protein>
    <submittedName>
        <fullName evidence="2">Uncharacterized protein</fullName>
    </submittedName>
</protein>
<keyword evidence="3" id="KW-1185">Reference proteome</keyword>
<sequence>MVQKNVVGCSVLAGNTGSGTVSNFILVLTLLSKIKRMSTRPVNPHAPTFPPTAIDYYNYPWRDVTSYTNLQTSKN</sequence>
<name>A0A2I1BXI1_ASPN1</name>
<dbReference type="Proteomes" id="UP000234474">
    <property type="component" value="Unassembled WGS sequence"/>
</dbReference>
<dbReference type="EMBL" id="MSZS01000008">
    <property type="protein sequence ID" value="PKX90086.1"/>
    <property type="molecule type" value="Genomic_DNA"/>
</dbReference>
<evidence type="ECO:0000313" key="2">
    <source>
        <dbReference type="EMBL" id="PKX90086.1"/>
    </source>
</evidence>
<keyword evidence="1" id="KW-0472">Membrane</keyword>
<proteinExistence type="predicted"/>
<feature type="transmembrane region" description="Helical" evidence="1">
    <location>
        <begin position="12"/>
        <end position="31"/>
    </location>
</feature>
<accession>A0A2I1BXI1</accession>
<comment type="caution">
    <text evidence="2">The sequence shown here is derived from an EMBL/GenBank/DDBJ whole genome shotgun (WGS) entry which is preliminary data.</text>
</comment>
<organism evidence="2 3">
    <name type="scientific">Aspergillus novofumigatus (strain IBT 16806)</name>
    <dbReference type="NCBI Taxonomy" id="1392255"/>
    <lineage>
        <taxon>Eukaryota</taxon>
        <taxon>Fungi</taxon>
        <taxon>Dikarya</taxon>
        <taxon>Ascomycota</taxon>
        <taxon>Pezizomycotina</taxon>
        <taxon>Eurotiomycetes</taxon>
        <taxon>Eurotiomycetidae</taxon>
        <taxon>Eurotiales</taxon>
        <taxon>Aspergillaceae</taxon>
        <taxon>Aspergillus</taxon>
        <taxon>Aspergillus subgen. Fumigati</taxon>
    </lineage>
</organism>
<dbReference type="AlphaFoldDB" id="A0A2I1BXI1"/>
<evidence type="ECO:0000313" key="3">
    <source>
        <dbReference type="Proteomes" id="UP000234474"/>
    </source>
</evidence>
<dbReference type="GeneID" id="36535575"/>